<name>A0A1U6IHI4_9SPHN</name>
<sequence>MPTYNDPIRHRQFVIKAMAAQGGWRARALRGLNIASPTFDAADRMLAIEAVRAYLDGEAEKRRTARGPDGVPAALEFAEAFEQIAITDGQKAMLDAHLAAPGHILTATQLAHAAGYASYEAANAQYGLLARALAEELEWTPAEQGPDGHPIWTFTLATEGSDDEAPVVALGDRAEWRWRLRPQVVEALSKR</sequence>
<evidence type="ECO:0000313" key="2">
    <source>
        <dbReference type="Proteomes" id="UP000190989"/>
    </source>
</evidence>
<reference evidence="2" key="1">
    <citation type="submission" date="2017-02" db="EMBL/GenBank/DDBJ databases">
        <authorList>
            <person name="Varghese N."/>
            <person name="Submissions S."/>
        </authorList>
    </citation>
    <scope>NUCLEOTIDE SEQUENCE [LARGE SCALE GENOMIC DNA]</scope>
    <source>
        <strain evidence="2">SM117</strain>
    </source>
</reference>
<dbReference type="STRING" id="428990.SAMN06295987_106260"/>
<proteinExistence type="predicted"/>
<dbReference type="RefSeq" id="WP_139384048.1">
    <property type="nucleotide sequence ID" value="NZ_FVZE01000006.1"/>
</dbReference>
<evidence type="ECO:0000313" key="1">
    <source>
        <dbReference type="EMBL" id="SLK07486.1"/>
    </source>
</evidence>
<gene>
    <name evidence="1" type="ORF">SAMN06295987_106260</name>
</gene>
<keyword evidence="2" id="KW-1185">Reference proteome</keyword>
<accession>A0A1U6IHI4</accession>
<dbReference type="Proteomes" id="UP000190989">
    <property type="component" value="Unassembled WGS sequence"/>
</dbReference>
<dbReference type="AlphaFoldDB" id="A0A1U6IHI4"/>
<dbReference type="EMBL" id="FVZE01000006">
    <property type="protein sequence ID" value="SLK07486.1"/>
    <property type="molecule type" value="Genomic_DNA"/>
</dbReference>
<protein>
    <submittedName>
        <fullName evidence="1">Uncharacterized protein</fullName>
    </submittedName>
</protein>
<organism evidence="1 2">
    <name type="scientific">Novosphingobium mathurense</name>
    <dbReference type="NCBI Taxonomy" id="428990"/>
    <lineage>
        <taxon>Bacteria</taxon>
        <taxon>Pseudomonadati</taxon>
        <taxon>Pseudomonadota</taxon>
        <taxon>Alphaproteobacteria</taxon>
        <taxon>Sphingomonadales</taxon>
        <taxon>Sphingomonadaceae</taxon>
        <taxon>Novosphingobium</taxon>
    </lineage>
</organism>